<evidence type="ECO:0000256" key="14">
    <source>
        <dbReference type="ARBA" id="ARBA00056906"/>
    </source>
</evidence>
<evidence type="ECO:0000256" key="10">
    <source>
        <dbReference type="ARBA" id="ARBA00023204"/>
    </source>
</evidence>
<feature type="compositionally biased region" description="Basic and acidic residues" evidence="18">
    <location>
        <begin position="131"/>
        <end position="147"/>
    </location>
</feature>
<dbReference type="Pfam" id="PF00397">
    <property type="entry name" value="WW"/>
    <property type="match status" value="1"/>
</dbReference>
<feature type="domain" description="WW" evidence="19">
    <location>
        <begin position="57"/>
        <end position="90"/>
    </location>
</feature>
<dbReference type="GO" id="GO:0005814">
    <property type="term" value="C:centriole"/>
    <property type="evidence" value="ECO:0007669"/>
    <property type="project" value="UniProtKB-SubCell"/>
</dbReference>
<dbReference type="GO" id="GO:0005634">
    <property type="term" value="C:nucleus"/>
    <property type="evidence" value="ECO:0007669"/>
    <property type="project" value="UniProtKB-SubCell"/>
</dbReference>
<feature type="compositionally biased region" description="Polar residues" evidence="18">
    <location>
        <begin position="1028"/>
        <end position="1040"/>
    </location>
</feature>
<feature type="compositionally biased region" description="Low complexity" evidence="18">
    <location>
        <begin position="109"/>
        <end position="125"/>
    </location>
</feature>
<evidence type="ECO:0000256" key="8">
    <source>
        <dbReference type="ARBA" id="ARBA00022794"/>
    </source>
</evidence>
<evidence type="ECO:0000256" key="15">
    <source>
        <dbReference type="ARBA" id="ARBA00061715"/>
    </source>
</evidence>
<dbReference type="GO" id="GO:0051301">
    <property type="term" value="P:cell division"/>
    <property type="evidence" value="ECO:0007669"/>
    <property type="project" value="UniProtKB-KW"/>
</dbReference>
<evidence type="ECO:0000256" key="3">
    <source>
        <dbReference type="ARBA" id="ARBA00022490"/>
    </source>
</evidence>
<dbReference type="FunFam" id="3.30.1470.10:FF:000001">
    <property type="entry name" value="Centrosomal protein of 164 kDa"/>
    <property type="match status" value="1"/>
</dbReference>
<evidence type="ECO:0000256" key="5">
    <source>
        <dbReference type="ARBA" id="ARBA00022618"/>
    </source>
</evidence>
<feature type="region of interest" description="Disordered" evidence="18">
    <location>
        <begin position="309"/>
        <end position="332"/>
    </location>
</feature>
<evidence type="ECO:0000256" key="11">
    <source>
        <dbReference type="ARBA" id="ARBA00023212"/>
    </source>
</evidence>
<dbReference type="PANTHER" id="PTHR21715">
    <property type="entry name" value="RH04127P"/>
    <property type="match status" value="1"/>
</dbReference>
<dbReference type="PROSITE" id="PS50020">
    <property type="entry name" value="WW_DOMAIN_2"/>
    <property type="match status" value="1"/>
</dbReference>
<feature type="compositionally biased region" description="Basic and acidic residues" evidence="18">
    <location>
        <begin position="521"/>
        <end position="532"/>
    </location>
</feature>
<feature type="compositionally biased region" description="Polar residues" evidence="18">
    <location>
        <begin position="187"/>
        <end position="223"/>
    </location>
</feature>
<keyword evidence="21" id="KW-1185">Reference proteome</keyword>
<evidence type="ECO:0000256" key="1">
    <source>
        <dbReference type="ARBA" id="ARBA00004114"/>
    </source>
</evidence>
<dbReference type="InterPro" id="IPR036020">
    <property type="entry name" value="WW_dom_sf"/>
</dbReference>
<evidence type="ECO:0000256" key="18">
    <source>
        <dbReference type="SAM" id="MobiDB-lite"/>
    </source>
</evidence>
<keyword evidence="12" id="KW-0539">Nucleus</keyword>
<dbReference type="GO" id="GO:0097539">
    <property type="term" value="C:ciliary transition fiber"/>
    <property type="evidence" value="ECO:0007669"/>
    <property type="project" value="UniProtKB-ARBA"/>
</dbReference>
<keyword evidence="4" id="KW-0597">Phosphoprotein</keyword>
<evidence type="ECO:0000256" key="12">
    <source>
        <dbReference type="ARBA" id="ARBA00023242"/>
    </source>
</evidence>
<dbReference type="PANTHER" id="PTHR21715:SF0">
    <property type="entry name" value="RH04127P"/>
    <property type="match status" value="1"/>
</dbReference>
<evidence type="ECO:0000256" key="4">
    <source>
        <dbReference type="ARBA" id="ARBA00022553"/>
    </source>
</evidence>
<proteinExistence type="predicted"/>
<feature type="region of interest" description="Disordered" evidence="18">
    <location>
        <begin position="1010"/>
        <end position="1051"/>
    </location>
</feature>
<evidence type="ECO:0000256" key="9">
    <source>
        <dbReference type="ARBA" id="ARBA00023054"/>
    </source>
</evidence>
<keyword evidence="5" id="KW-0132">Cell division</keyword>
<comment type="subunit">
    <text evidence="15">Interacts (via N-terminus) with ATRIP. Interacts with ATM, ATR and MDC1. Interacts with XPA (via N-terminus) upon UV irradiation. Interacts with CEP83, CCDC92, TTBK2, DVL3, NPHP3 and weakly with NPHP4. Interacts with DZIP1.</text>
</comment>
<evidence type="ECO:0000256" key="13">
    <source>
        <dbReference type="ARBA" id="ARBA00023306"/>
    </source>
</evidence>
<feature type="region of interest" description="Disordered" evidence="18">
    <location>
        <begin position="103"/>
        <end position="272"/>
    </location>
</feature>
<feature type="region of interest" description="Disordered" evidence="18">
    <location>
        <begin position="851"/>
        <end position="901"/>
    </location>
</feature>
<evidence type="ECO:0000256" key="16">
    <source>
        <dbReference type="ARBA" id="ARBA00067900"/>
    </source>
</evidence>
<feature type="compositionally biased region" description="Basic and acidic residues" evidence="18">
    <location>
        <begin position="540"/>
        <end position="602"/>
    </location>
</feature>
<dbReference type="SUPFAM" id="SSF51045">
    <property type="entry name" value="WW domain"/>
    <property type="match status" value="1"/>
</dbReference>
<organism evidence="20 21">
    <name type="scientific">Magallana gigas</name>
    <name type="common">Pacific oyster</name>
    <name type="synonym">Crassostrea gigas</name>
    <dbReference type="NCBI Taxonomy" id="29159"/>
    <lineage>
        <taxon>Eukaryota</taxon>
        <taxon>Metazoa</taxon>
        <taxon>Spiralia</taxon>
        <taxon>Lophotrochozoa</taxon>
        <taxon>Mollusca</taxon>
        <taxon>Bivalvia</taxon>
        <taxon>Autobranchia</taxon>
        <taxon>Pteriomorphia</taxon>
        <taxon>Ostreida</taxon>
        <taxon>Ostreoidea</taxon>
        <taxon>Ostreidae</taxon>
        <taxon>Magallana</taxon>
    </lineage>
</organism>
<evidence type="ECO:0000256" key="2">
    <source>
        <dbReference type="ARBA" id="ARBA00004123"/>
    </source>
</evidence>
<keyword evidence="11" id="KW-0206">Cytoskeleton</keyword>
<accession>A0A8W8KSC8</accession>
<keyword evidence="13" id="KW-0131">Cell cycle</keyword>
<evidence type="ECO:0000256" key="7">
    <source>
        <dbReference type="ARBA" id="ARBA00022776"/>
    </source>
</evidence>
<dbReference type="InterPro" id="IPR053233">
    <property type="entry name" value="ABRA-related"/>
</dbReference>
<dbReference type="GO" id="GO:0006281">
    <property type="term" value="P:DNA repair"/>
    <property type="evidence" value="ECO:0007669"/>
    <property type="project" value="UniProtKB-KW"/>
</dbReference>
<evidence type="ECO:0000313" key="20">
    <source>
        <dbReference type="EnsemblMetazoa" id="G24384.2:cds"/>
    </source>
</evidence>
<keyword evidence="3" id="KW-0963">Cytoplasm</keyword>
<evidence type="ECO:0000313" key="21">
    <source>
        <dbReference type="Proteomes" id="UP000005408"/>
    </source>
</evidence>
<keyword evidence="6" id="KW-0227">DNA damage</keyword>
<reference evidence="20" key="1">
    <citation type="submission" date="2022-08" db="UniProtKB">
        <authorList>
            <consortium name="EnsemblMetazoa"/>
        </authorList>
    </citation>
    <scope>IDENTIFICATION</scope>
    <source>
        <strain evidence="20">05x7-T-G4-1.051#20</strain>
    </source>
</reference>
<dbReference type="GO" id="GO:0030030">
    <property type="term" value="P:cell projection organization"/>
    <property type="evidence" value="ECO:0007669"/>
    <property type="project" value="UniProtKB-KW"/>
</dbReference>
<sequence length="1357" mass="157367">MYEQGKTVINDQLILEEDYDENYQPSEEEIFEYAQIIGIDPKTEPHLIYIAREGICAPLPDHWRPCQDPKGDIYYFNFASGESIWDHPCDEFYRKMVMEERKKLSMNRGGPPARGGPTAGSSAGAKKGKGGKADGGKKKDKKNKAAEKLGPLKAEQSKGIPSMHRNSSGLEPMMSSSGQLAPLRGSAGNSQPVKSSLNTTTGSFKSNNPNALSKSGNLTSSMSIPIYSTEYEEDEIERPVHEVDYQESDEGSEKSKLETESEDSEDYGKDIDFGIDKNLSERIMDMAIENLDPVRGSLEKLQDFEGTMSAMSTARVESPGGKISPLDRMEEDRKRRAEIAASAAERRLIGQDNYHSYEKKSDLHDENQLRASYDNSLMELEKKLRQEHDNRKLELFEEKDIKIRKLQDEVKRELEEEERKIMKDKEQQVKELEEKVKKELDKLQKELADKNSEQIKGLQEQIENEQKEKELELRQQMESALEKLRNEVGSLQREEQTKLEEEKRKCLERLQQQVDLATASEQKRLENQKQEAIESMQSKQKYELDNLKDDLERKHREKVDRLRTEQAERHDEDMKRIKDEIKRLQEQEREQKEQELEMARQRQKAIDDLDRGLDEVLSERRQEIKQQQQKELSRVQEDHSGRLRKIRQEYDEKEDDEKKLLNEKLDAEKRRMQKQYEKESDDLRRNYERKKETLAEQLEDEEEEFQDKRAELERKKLQIEKEFKNLDTQERKLEEKRKAFRENTASFDREQDDAFSSRNTNLSAKELERMKEERRQYQEEIRQEREELDQLKAEKRALEADITKLKMNKEQLTRKLSDLRDRIDKKGKDIEHLNQKIIQAAEETKSIAEERIRATHTGRRPPSQARQDSMEGEEDLISDVPERPRKKYSFAEDRTDDDELSSMTGRYWQDLLTEEDSILDYAPVERQNYGEVKVQIAKENDSILMAKEFLRKQRQSLKRRQAALLAAKQELMKDVIKQKQGNLTSESPHVLEEVKQKLEKESLDIDHMESQVKTGSRLVKEKEKKLRQMSTRLHPDNNSGSEEEYSPFEHHWRPSKIPTCDLSDDESSGVSSTDNSLDNVLKALQKQNARIQNGTPLMSTLRSEGDPIAQSLQRINYDLAKVITMIGSSGNNSMQGTTEKPANYVPIYAPSAPPSLLGSSVPASPLQAWAPSNPYIQNPQHKVDYSTLVMNAEQSLERKWRKYFGDRRPPLTSAVPGTFSMTTGPTPVREQLRQYRLSLHHQLNTTSTTQDKLAEQKEWLKRFGQDLNLGSSFIHPPQSEHGSVDSMMLGSHINETEPLSSTPQRRPSVPGAVRLELDEYDEIRDLQHAVSGYDCHVLCTSQLTMSIYIDVKDSRYF</sequence>
<protein>
    <recommendedName>
        <fullName evidence="16">Centrosomal protein of 164 kDa</fullName>
    </recommendedName>
</protein>
<dbReference type="Gene3D" id="3.30.1470.10">
    <property type="entry name" value="Photosystem I PsaD, reaction center subunit II"/>
    <property type="match status" value="1"/>
</dbReference>
<feature type="region of interest" description="Disordered" evidence="18">
    <location>
        <begin position="735"/>
        <end position="771"/>
    </location>
</feature>
<comment type="function">
    <text evidence="14">Plays a role in microtubule organization and/or maintenance for the formation of primary cilia (PC), a microtubule-based structure that protrudes from the surface of epithelial cells. Plays a critical role in G2/M checkpoint and nuclear divisions. A key player in the DNA damage-activated ATR/ATM signaling cascade since it is required for the proper phosphorylation of H2AX, RPA, CHEK2 and CHEK1. Plays a critical role in chromosome segregation, acting as a mediator required for the maintenance of genomic stability through modulation of MDC1, RPA and CHEK1.</text>
</comment>
<dbReference type="Proteomes" id="UP000005408">
    <property type="component" value="Unassembled WGS sequence"/>
</dbReference>
<feature type="compositionally biased region" description="Basic and acidic residues" evidence="18">
    <location>
        <begin position="631"/>
        <end position="688"/>
    </location>
</feature>
<dbReference type="InterPro" id="IPR001202">
    <property type="entry name" value="WW_dom"/>
</dbReference>
<dbReference type="SMART" id="SM00456">
    <property type="entry name" value="WW"/>
    <property type="match status" value="1"/>
</dbReference>
<feature type="region of interest" description="Disordered" evidence="18">
    <location>
        <begin position="519"/>
        <end position="602"/>
    </location>
</feature>
<feature type="compositionally biased region" description="Polar residues" evidence="18">
    <location>
        <begin position="164"/>
        <end position="179"/>
    </location>
</feature>
<dbReference type="EnsemblMetazoa" id="G24384.2">
    <property type="protein sequence ID" value="G24384.2:cds"/>
    <property type="gene ID" value="G24384"/>
</dbReference>
<keyword evidence="9 17" id="KW-0175">Coiled coil</keyword>
<evidence type="ECO:0000259" key="19">
    <source>
        <dbReference type="PROSITE" id="PS50020"/>
    </source>
</evidence>
<keyword evidence="8" id="KW-0970">Cilium biogenesis/degradation</keyword>
<evidence type="ECO:0000256" key="6">
    <source>
        <dbReference type="ARBA" id="ARBA00022763"/>
    </source>
</evidence>
<evidence type="ECO:0000256" key="17">
    <source>
        <dbReference type="SAM" id="Coils"/>
    </source>
</evidence>
<feature type="region of interest" description="Disordered" evidence="18">
    <location>
        <begin position="621"/>
        <end position="688"/>
    </location>
</feature>
<dbReference type="CDD" id="cd00201">
    <property type="entry name" value="WW"/>
    <property type="match status" value="1"/>
</dbReference>
<comment type="subcellular location">
    <subcellularLocation>
        <location evidence="1">Cytoplasm</location>
        <location evidence="1">Cytoskeleton</location>
        <location evidence="1">Microtubule organizing center</location>
        <location evidence="1">Centrosome</location>
        <location evidence="1">Centriole</location>
    </subcellularLocation>
    <subcellularLocation>
        <location evidence="2">Nucleus</location>
    </subcellularLocation>
</comment>
<feature type="compositionally biased region" description="Polar residues" evidence="18">
    <location>
        <begin position="754"/>
        <end position="763"/>
    </location>
</feature>
<keyword evidence="10" id="KW-0234">DNA repair</keyword>
<name>A0A8W8KSC8_MAGGI</name>
<feature type="coiled-coil region" evidence="17">
    <location>
        <begin position="363"/>
        <end position="501"/>
    </location>
</feature>
<keyword evidence="7" id="KW-0498">Mitosis</keyword>